<dbReference type="PANTHER" id="PTHR30468">
    <property type="entry name" value="ALPHA-KETOGLUTARATE-DEPENDENT SULFONATE DIOXYGENASE"/>
    <property type="match status" value="1"/>
</dbReference>
<keyword evidence="5" id="KW-0408">Iron</keyword>
<dbReference type="GO" id="GO:0005737">
    <property type="term" value="C:cytoplasm"/>
    <property type="evidence" value="ECO:0007669"/>
    <property type="project" value="TreeGrafter"/>
</dbReference>
<evidence type="ECO:0000256" key="1">
    <source>
        <dbReference type="ARBA" id="ARBA00005896"/>
    </source>
</evidence>
<proteinExistence type="inferred from homology"/>
<dbReference type="PANTHER" id="PTHR30468:SF1">
    <property type="entry name" value="ALPHA-KETOGLUTARATE-DEPENDENT SULFONATE DIOXYGENASE"/>
    <property type="match status" value="1"/>
</dbReference>
<dbReference type="GO" id="GO:0046872">
    <property type="term" value="F:metal ion binding"/>
    <property type="evidence" value="ECO:0007669"/>
    <property type="project" value="UniProtKB-KW"/>
</dbReference>
<dbReference type="RefSeq" id="WP_085932915.1">
    <property type="nucleotide sequence ID" value="NZ_FUWJ01000001.1"/>
</dbReference>
<dbReference type="SUPFAM" id="SSF51197">
    <property type="entry name" value="Clavaminate synthase-like"/>
    <property type="match status" value="1"/>
</dbReference>
<evidence type="ECO:0000256" key="5">
    <source>
        <dbReference type="ARBA" id="ARBA00023004"/>
    </source>
</evidence>
<dbReference type="AlphaFoldDB" id="A0A1T4KZS4"/>
<accession>A0A1T4KZS4</accession>
<reference evidence="8" key="1">
    <citation type="submission" date="2017-02" db="EMBL/GenBank/DDBJ databases">
        <authorList>
            <person name="Varghese N."/>
            <person name="Submissions S."/>
        </authorList>
    </citation>
    <scope>NUCLEOTIDE SEQUENCE [LARGE SCALE GENOMIC DNA]</scope>
    <source>
        <strain evidence="8">ATCC 27094</strain>
    </source>
</reference>
<evidence type="ECO:0000256" key="2">
    <source>
        <dbReference type="ARBA" id="ARBA00022723"/>
    </source>
</evidence>
<dbReference type="STRING" id="225324.SAMN02745126_01267"/>
<dbReference type="Pfam" id="PF02668">
    <property type="entry name" value="TauD"/>
    <property type="match status" value="1"/>
</dbReference>
<keyword evidence="2" id="KW-0479">Metal-binding</keyword>
<evidence type="ECO:0000256" key="3">
    <source>
        <dbReference type="ARBA" id="ARBA00022964"/>
    </source>
</evidence>
<dbReference type="EMBL" id="FUWJ01000001">
    <property type="protein sequence ID" value="SJZ47939.1"/>
    <property type="molecule type" value="Genomic_DNA"/>
</dbReference>
<sequence>MTSDLWIQPTGAALAADVHGIDLSQPISDAVFQRILEAWNEHLVLRFSGQRIDDATLMTFSARFGELDRAPIAAVGFDRADSAIAKEAEQWVAVISNVKMNGKPVGGLGNAELVWHTDMSYNPLPPRASLLYALEVPPDGGNTGFLNMYLAYETLPADLKRAIDGKTCIHDSSHNSAGELRKGFQTTYDVRQTPGAVHPLVRLHPVTRRKALFLGRRPGAYIHGLSVEDSETLLDALWAHATQERFTWYQKWRVGDLVMWDNRCVMHRRDTFDESLRRLMHRTQIVGEPVLAG</sequence>
<keyword evidence="8" id="KW-1185">Reference proteome</keyword>
<dbReference type="InterPro" id="IPR003819">
    <property type="entry name" value="TauD/TfdA-like"/>
</dbReference>
<name>A0A1T4KZS4_9HYPH</name>
<organism evidence="7 8">
    <name type="scientific">Enhydrobacter aerosaccus</name>
    <dbReference type="NCBI Taxonomy" id="225324"/>
    <lineage>
        <taxon>Bacteria</taxon>
        <taxon>Pseudomonadati</taxon>
        <taxon>Pseudomonadota</taxon>
        <taxon>Alphaproteobacteria</taxon>
        <taxon>Hyphomicrobiales</taxon>
        <taxon>Enhydrobacter</taxon>
    </lineage>
</organism>
<evidence type="ECO:0000259" key="6">
    <source>
        <dbReference type="Pfam" id="PF02668"/>
    </source>
</evidence>
<dbReference type="InterPro" id="IPR051323">
    <property type="entry name" value="AtsK-like"/>
</dbReference>
<dbReference type="InterPro" id="IPR042098">
    <property type="entry name" value="TauD-like_sf"/>
</dbReference>
<evidence type="ECO:0000313" key="7">
    <source>
        <dbReference type="EMBL" id="SJZ47939.1"/>
    </source>
</evidence>
<gene>
    <name evidence="7" type="ORF">SAMN02745126_01267</name>
</gene>
<keyword evidence="3 7" id="KW-0223">Dioxygenase</keyword>
<protein>
    <submittedName>
        <fullName evidence="7">Taurine dioxygenase</fullName>
    </submittedName>
</protein>
<dbReference type="OrthoDB" id="7346227at2"/>
<dbReference type="GO" id="GO:0006790">
    <property type="term" value="P:sulfur compound metabolic process"/>
    <property type="evidence" value="ECO:0007669"/>
    <property type="project" value="TreeGrafter"/>
</dbReference>
<evidence type="ECO:0000256" key="4">
    <source>
        <dbReference type="ARBA" id="ARBA00023002"/>
    </source>
</evidence>
<dbReference type="Proteomes" id="UP000190092">
    <property type="component" value="Unassembled WGS sequence"/>
</dbReference>
<dbReference type="Gene3D" id="3.60.130.10">
    <property type="entry name" value="Clavaminate synthase-like"/>
    <property type="match status" value="1"/>
</dbReference>
<dbReference type="GO" id="GO:0000908">
    <property type="term" value="F:taurine dioxygenase activity"/>
    <property type="evidence" value="ECO:0007669"/>
    <property type="project" value="TreeGrafter"/>
</dbReference>
<comment type="similarity">
    <text evidence="1">Belongs to the TfdA dioxygenase family.</text>
</comment>
<evidence type="ECO:0000313" key="8">
    <source>
        <dbReference type="Proteomes" id="UP000190092"/>
    </source>
</evidence>
<feature type="domain" description="TauD/TfdA-like" evidence="6">
    <location>
        <begin position="9"/>
        <end position="283"/>
    </location>
</feature>
<keyword evidence="4" id="KW-0560">Oxidoreductase</keyword>